<evidence type="ECO:0000313" key="4">
    <source>
        <dbReference type="Proteomes" id="UP000193067"/>
    </source>
</evidence>
<feature type="compositionally biased region" description="Pro residues" evidence="1">
    <location>
        <begin position="1"/>
        <end position="23"/>
    </location>
</feature>
<feature type="transmembrane region" description="Helical" evidence="2">
    <location>
        <begin position="339"/>
        <end position="366"/>
    </location>
</feature>
<proteinExistence type="predicted"/>
<keyword evidence="2" id="KW-0812">Transmembrane</keyword>
<dbReference type="AlphaFoldDB" id="A0A1Y2IWQ3"/>
<protein>
    <submittedName>
        <fullName evidence="3">Uncharacterized protein</fullName>
    </submittedName>
</protein>
<sequence>MIWPHSQPPPPPPPPGPDSTRPPSPDDVHIARGTLTWSIFLAPLCSRLHAALYDGEHSALPEPVSGHVSYLKLDGYGAHDSVDNMCALLQYLMDNRWEAQGMERFVDAMRVKPGWPAKLRDKPLSQHVEYVWMLLNGLLAVVSLKPYLEPAPPPTFAGIVQRIFPPLPHGAASPTQFSFTARELVEEDFSIQPTSNLLDHLKLVGNAISVFTLSSEEIQLLMGYNNNRAARAIGMAGLGTEYMHSYAALVEGEFHECYRLPISLGIFKIDDDRAKRGQYDDLTVVTGVIRMYRNDRSGDRTPHLLASRVLAIEAALRRRRHWYNRLRRDIHKRKKAEPWMFWGAVLAVFFGICTVIQTVTSVWSLVISLS</sequence>
<accession>A0A1Y2IWQ3</accession>
<reference evidence="3 4" key="1">
    <citation type="journal article" date="2015" name="Biotechnol. Biofuels">
        <title>Enhanced degradation of softwood versus hardwood by the white-rot fungus Pycnoporus coccineus.</title>
        <authorList>
            <person name="Couturier M."/>
            <person name="Navarro D."/>
            <person name="Chevret D."/>
            <person name="Henrissat B."/>
            <person name="Piumi F."/>
            <person name="Ruiz-Duenas F.J."/>
            <person name="Martinez A.T."/>
            <person name="Grigoriev I.V."/>
            <person name="Riley R."/>
            <person name="Lipzen A."/>
            <person name="Berrin J.G."/>
            <person name="Master E.R."/>
            <person name="Rosso M.N."/>
        </authorList>
    </citation>
    <scope>NUCLEOTIDE SEQUENCE [LARGE SCALE GENOMIC DNA]</scope>
    <source>
        <strain evidence="3 4">BRFM310</strain>
    </source>
</reference>
<keyword evidence="2" id="KW-1133">Transmembrane helix</keyword>
<evidence type="ECO:0000256" key="1">
    <source>
        <dbReference type="SAM" id="MobiDB-lite"/>
    </source>
</evidence>
<dbReference type="OrthoDB" id="3004490at2759"/>
<evidence type="ECO:0000313" key="3">
    <source>
        <dbReference type="EMBL" id="OSD05546.1"/>
    </source>
</evidence>
<evidence type="ECO:0000256" key="2">
    <source>
        <dbReference type="SAM" id="Phobius"/>
    </source>
</evidence>
<feature type="region of interest" description="Disordered" evidence="1">
    <location>
        <begin position="1"/>
        <end position="25"/>
    </location>
</feature>
<dbReference type="Proteomes" id="UP000193067">
    <property type="component" value="Unassembled WGS sequence"/>
</dbReference>
<dbReference type="EMBL" id="KZ084092">
    <property type="protein sequence ID" value="OSD05546.1"/>
    <property type="molecule type" value="Genomic_DNA"/>
</dbReference>
<keyword evidence="2" id="KW-0472">Membrane</keyword>
<name>A0A1Y2IWQ3_TRAC3</name>
<keyword evidence="4" id="KW-1185">Reference proteome</keyword>
<gene>
    <name evidence="3" type="ORF">PYCCODRAFT_1361462</name>
</gene>
<organism evidence="3 4">
    <name type="scientific">Trametes coccinea (strain BRFM310)</name>
    <name type="common">Pycnoporus coccineus</name>
    <dbReference type="NCBI Taxonomy" id="1353009"/>
    <lineage>
        <taxon>Eukaryota</taxon>
        <taxon>Fungi</taxon>
        <taxon>Dikarya</taxon>
        <taxon>Basidiomycota</taxon>
        <taxon>Agaricomycotina</taxon>
        <taxon>Agaricomycetes</taxon>
        <taxon>Polyporales</taxon>
        <taxon>Polyporaceae</taxon>
        <taxon>Trametes</taxon>
    </lineage>
</organism>